<dbReference type="Proteomes" id="UP000053647">
    <property type="component" value="Unassembled WGS sequence"/>
</dbReference>
<dbReference type="OrthoDB" id="1431934at2759"/>
<dbReference type="AlphaFoldDB" id="A0A0C9TNX1"/>
<accession>A0A0C9TNX1</accession>
<name>A0A0C9TNX1_PAXIN</name>
<proteinExistence type="predicted"/>
<dbReference type="EMBL" id="KN819534">
    <property type="protein sequence ID" value="KIJ08921.1"/>
    <property type="molecule type" value="Genomic_DNA"/>
</dbReference>
<organism evidence="1 2">
    <name type="scientific">Paxillus involutus ATCC 200175</name>
    <dbReference type="NCBI Taxonomy" id="664439"/>
    <lineage>
        <taxon>Eukaryota</taxon>
        <taxon>Fungi</taxon>
        <taxon>Dikarya</taxon>
        <taxon>Basidiomycota</taxon>
        <taxon>Agaricomycotina</taxon>
        <taxon>Agaricomycetes</taxon>
        <taxon>Agaricomycetidae</taxon>
        <taxon>Boletales</taxon>
        <taxon>Paxilineae</taxon>
        <taxon>Paxillaceae</taxon>
        <taxon>Paxillus</taxon>
    </lineage>
</organism>
<gene>
    <name evidence="1" type="ORF">PAXINDRAFT_102408</name>
</gene>
<dbReference type="HOGENOM" id="CLU_1886986_0_0_1"/>
<evidence type="ECO:0000313" key="2">
    <source>
        <dbReference type="Proteomes" id="UP000053647"/>
    </source>
</evidence>
<sequence length="123" mass="14286">MSHVLPLRLYEPSSNEEIFIIFCPKQDRDHAWWKACQQTIALDGPEHSWDASSQLDHVMKEQGWRAILPNCKTPIQKDTAYDHMMYISPGFNSNLIVQPIAKAKLETAVSAHYNRRQFFDEPD</sequence>
<reference evidence="1 2" key="1">
    <citation type="submission" date="2014-06" db="EMBL/GenBank/DDBJ databases">
        <authorList>
            <consortium name="DOE Joint Genome Institute"/>
            <person name="Kuo A."/>
            <person name="Kohler A."/>
            <person name="Nagy L.G."/>
            <person name="Floudas D."/>
            <person name="Copeland A."/>
            <person name="Barry K.W."/>
            <person name="Cichocki N."/>
            <person name="Veneault-Fourrey C."/>
            <person name="LaButti K."/>
            <person name="Lindquist E.A."/>
            <person name="Lipzen A."/>
            <person name="Lundell T."/>
            <person name="Morin E."/>
            <person name="Murat C."/>
            <person name="Sun H."/>
            <person name="Tunlid A."/>
            <person name="Henrissat B."/>
            <person name="Grigoriev I.V."/>
            <person name="Hibbett D.S."/>
            <person name="Martin F."/>
            <person name="Nordberg H.P."/>
            <person name="Cantor M.N."/>
            <person name="Hua S.X."/>
        </authorList>
    </citation>
    <scope>NUCLEOTIDE SEQUENCE [LARGE SCALE GENOMIC DNA]</scope>
    <source>
        <strain evidence="1 2">ATCC 200175</strain>
    </source>
</reference>
<evidence type="ECO:0000313" key="1">
    <source>
        <dbReference type="EMBL" id="KIJ08921.1"/>
    </source>
</evidence>
<keyword evidence="2" id="KW-1185">Reference proteome</keyword>
<protein>
    <submittedName>
        <fullName evidence="1">Uncharacterized protein</fullName>
    </submittedName>
</protein>
<reference evidence="2" key="2">
    <citation type="submission" date="2015-01" db="EMBL/GenBank/DDBJ databases">
        <title>Evolutionary Origins and Diversification of the Mycorrhizal Mutualists.</title>
        <authorList>
            <consortium name="DOE Joint Genome Institute"/>
            <consortium name="Mycorrhizal Genomics Consortium"/>
            <person name="Kohler A."/>
            <person name="Kuo A."/>
            <person name="Nagy L.G."/>
            <person name="Floudas D."/>
            <person name="Copeland A."/>
            <person name="Barry K.W."/>
            <person name="Cichocki N."/>
            <person name="Veneault-Fourrey C."/>
            <person name="LaButti K."/>
            <person name="Lindquist E.A."/>
            <person name="Lipzen A."/>
            <person name="Lundell T."/>
            <person name="Morin E."/>
            <person name="Murat C."/>
            <person name="Riley R."/>
            <person name="Ohm R."/>
            <person name="Sun H."/>
            <person name="Tunlid A."/>
            <person name="Henrissat B."/>
            <person name="Grigoriev I.V."/>
            <person name="Hibbett D.S."/>
            <person name="Martin F."/>
        </authorList>
    </citation>
    <scope>NUCLEOTIDE SEQUENCE [LARGE SCALE GENOMIC DNA]</scope>
    <source>
        <strain evidence="2">ATCC 200175</strain>
    </source>
</reference>